<dbReference type="EC" id="4.2.1.49" evidence="3 9"/>
<feature type="active site" evidence="9">
    <location>
        <position position="406"/>
    </location>
</feature>
<evidence type="ECO:0000259" key="11">
    <source>
        <dbReference type="Pfam" id="PF17391"/>
    </source>
</evidence>
<dbReference type="Pfam" id="PF17391">
    <property type="entry name" value="Urocanase_N"/>
    <property type="match status" value="1"/>
</dbReference>
<evidence type="ECO:0000256" key="2">
    <source>
        <dbReference type="ARBA" id="ARBA00007578"/>
    </source>
</evidence>
<proteinExistence type="inferred from homology"/>
<accession>A0A3T0I4S4</accession>
<feature type="domain" description="Urocanase N-terminal" evidence="11">
    <location>
        <begin position="10"/>
        <end position="132"/>
    </location>
</feature>
<keyword evidence="4 9" id="KW-0369">Histidine metabolism</keyword>
<feature type="binding site" evidence="9">
    <location>
        <position position="126"/>
    </location>
    <ligand>
        <name>NAD(+)</name>
        <dbReference type="ChEBI" id="CHEBI:57540"/>
    </ligand>
</feature>
<dbReference type="PANTHER" id="PTHR12216:SF4">
    <property type="entry name" value="UROCANATE HYDRATASE"/>
    <property type="match status" value="1"/>
</dbReference>
<evidence type="ECO:0000256" key="3">
    <source>
        <dbReference type="ARBA" id="ARBA00011992"/>
    </source>
</evidence>
<feature type="binding site" evidence="9">
    <location>
        <begin position="259"/>
        <end position="263"/>
    </location>
    <ligand>
        <name>NAD(+)</name>
        <dbReference type="ChEBI" id="CHEBI:57540"/>
    </ligand>
</feature>
<dbReference type="Pfam" id="PF01175">
    <property type="entry name" value="Urocanase"/>
    <property type="match status" value="1"/>
</dbReference>
<feature type="binding site" evidence="9">
    <location>
        <position position="318"/>
    </location>
    <ligand>
        <name>NAD(+)</name>
        <dbReference type="ChEBI" id="CHEBI:57540"/>
    </ligand>
</feature>
<comment type="catalytic activity">
    <reaction evidence="8 9">
        <text>4-imidazolone-5-propanoate = trans-urocanate + H2O</text>
        <dbReference type="Rhea" id="RHEA:13101"/>
        <dbReference type="ChEBI" id="CHEBI:15377"/>
        <dbReference type="ChEBI" id="CHEBI:17771"/>
        <dbReference type="ChEBI" id="CHEBI:77893"/>
        <dbReference type="EC" id="4.2.1.49"/>
    </reaction>
</comment>
<name>A0A3T0I4S4_9BACI</name>
<dbReference type="Gene3D" id="3.40.50.10730">
    <property type="entry name" value="Urocanase like domains"/>
    <property type="match status" value="1"/>
</dbReference>
<keyword evidence="14" id="KW-1185">Reference proteome</keyword>
<dbReference type="InterPro" id="IPR038364">
    <property type="entry name" value="Urocanase_central_sf"/>
</dbReference>
<comment type="subcellular location">
    <subcellularLocation>
        <location evidence="9">Cytoplasm</location>
    </subcellularLocation>
</comment>
<evidence type="ECO:0000256" key="7">
    <source>
        <dbReference type="ARBA" id="ARBA00031640"/>
    </source>
</evidence>
<evidence type="ECO:0000256" key="4">
    <source>
        <dbReference type="ARBA" id="ARBA00022808"/>
    </source>
</evidence>
<organism evidence="13 14">
    <name type="scientific">Neobacillus mesonae</name>
    <dbReference type="NCBI Taxonomy" id="1193713"/>
    <lineage>
        <taxon>Bacteria</taxon>
        <taxon>Bacillati</taxon>
        <taxon>Bacillota</taxon>
        <taxon>Bacilli</taxon>
        <taxon>Bacillales</taxon>
        <taxon>Bacillaceae</taxon>
        <taxon>Neobacillus</taxon>
    </lineage>
</organism>
<evidence type="ECO:0000256" key="5">
    <source>
        <dbReference type="ARBA" id="ARBA00023027"/>
    </source>
</evidence>
<feature type="binding site" evidence="9">
    <location>
        <begin position="172"/>
        <end position="174"/>
    </location>
    <ligand>
        <name>NAD(+)</name>
        <dbReference type="ChEBI" id="CHEBI:57540"/>
    </ligand>
</feature>
<feature type="domain" description="Urocanase C-terminal" evidence="12">
    <location>
        <begin position="347"/>
        <end position="540"/>
    </location>
</feature>
<evidence type="ECO:0000259" key="10">
    <source>
        <dbReference type="Pfam" id="PF01175"/>
    </source>
</evidence>
<protein>
    <recommendedName>
        <fullName evidence="3 9">Urocanate hydratase</fullName>
        <shortName evidence="9">Urocanase</shortName>
        <ecNumber evidence="3 9">4.2.1.49</ecNumber>
    </recommendedName>
    <alternativeName>
        <fullName evidence="7 9">Imidazolonepropionate hydrolase</fullName>
    </alternativeName>
</protein>
<dbReference type="GO" id="GO:0016153">
    <property type="term" value="F:urocanate hydratase activity"/>
    <property type="evidence" value="ECO:0007669"/>
    <property type="project" value="UniProtKB-UniRule"/>
</dbReference>
<evidence type="ECO:0000256" key="6">
    <source>
        <dbReference type="ARBA" id="ARBA00023239"/>
    </source>
</evidence>
<gene>
    <name evidence="9 13" type="primary">hutU</name>
    <name evidence="13" type="ORF">CHR53_25675</name>
</gene>
<dbReference type="EMBL" id="CP022572">
    <property type="protein sequence ID" value="AZU64349.1"/>
    <property type="molecule type" value="Genomic_DNA"/>
</dbReference>
<dbReference type="PANTHER" id="PTHR12216">
    <property type="entry name" value="UROCANATE HYDRATASE"/>
    <property type="match status" value="1"/>
</dbReference>
<dbReference type="InterPro" id="IPR035085">
    <property type="entry name" value="Urocanase_Rossmann-like"/>
</dbReference>
<evidence type="ECO:0000256" key="1">
    <source>
        <dbReference type="ARBA" id="ARBA00004794"/>
    </source>
</evidence>
<feature type="binding site" evidence="9">
    <location>
        <position position="192"/>
    </location>
    <ligand>
        <name>NAD(+)</name>
        <dbReference type="ChEBI" id="CHEBI:57540"/>
    </ligand>
</feature>
<dbReference type="NCBIfam" id="NF003820">
    <property type="entry name" value="PRK05414.1"/>
    <property type="match status" value="1"/>
</dbReference>
<dbReference type="RefSeq" id="WP_127489070.1">
    <property type="nucleotide sequence ID" value="NZ_CP022572.1"/>
</dbReference>
<dbReference type="GO" id="GO:0019556">
    <property type="term" value="P:L-histidine catabolic process to glutamate and formamide"/>
    <property type="evidence" value="ECO:0007669"/>
    <property type="project" value="UniProtKB-UniPathway"/>
</dbReference>
<dbReference type="KEGG" id="nmk:CHR53_25675"/>
<reference evidence="13 14" key="1">
    <citation type="submission" date="2017-07" db="EMBL/GenBank/DDBJ databases">
        <title>The complete genome sequence of Bacillus mesonae strain H20-5, an efficient strain improving plant abiotic stress resistance.</title>
        <authorList>
            <person name="Kim S.Y."/>
            <person name="Song H."/>
            <person name="Sang M.K."/>
            <person name="Weon H.-Y."/>
            <person name="Song J."/>
        </authorList>
    </citation>
    <scope>NUCLEOTIDE SEQUENCE [LARGE SCALE GENOMIC DNA]</scope>
    <source>
        <strain evidence="13 14">H20-5</strain>
    </source>
</reference>
<dbReference type="Gene3D" id="3.40.1770.10">
    <property type="entry name" value="Urocanase superfamily"/>
    <property type="match status" value="1"/>
</dbReference>
<feature type="binding site" evidence="9">
    <location>
        <begin position="269"/>
        <end position="270"/>
    </location>
    <ligand>
        <name>NAD(+)</name>
        <dbReference type="ChEBI" id="CHEBI:57540"/>
    </ligand>
</feature>
<dbReference type="InterPro" id="IPR035400">
    <property type="entry name" value="Urocanase_N"/>
</dbReference>
<evidence type="ECO:0000313" key="14">
    <source>
        <dbReference type="Proteomes" id="UP000282892"/>
    </source>
</evidence>
<dbReference type="InterPro" id="IPR035401">
    <property type="entry name" value="Urocanase_C"/>
</dbReference>
<keyword evidence="6 9" id="KW-0456">Lyase</keyword>
<dbReference type="AlphaFoldDB" id="A0A3T0I4S4"/>
<dbReference type="OrthoDB" id="9764874at2"/>
<feature type="binding site" evidence="9">
    <location>
        <begin position="48"/>
        <end position="49"/>
    </location>
    <ligand>
        <name>NAD(+)</name>
        <dbReference type="ChEBI" id="CHEBI:57540"/>
    </ligand>
</feature>
<feature type="binding site" evidence="9">
    <location>
        <begin position="238"/>
        <end position="239"/>
    </location>
    <ligand>
        <name>NAD(+)</name>
        <dbReference type="ChEBI" id="CHEBI:57540"/>
    </ligand>
</feature>
<dbReference type="Pfam" id="PF17392">
    <property type="entry name" value="Urocanase_C"/>
    <property type="match status" value="1"/>
</dbReference>
<dbReference type="PIRSF" id="PIRSF001423">
    <property type="entry name" value="Urocanate_hydrat"/>
    <property type="match status" value="1"/>
</dbReference>
<dbReference type="InterPro" id="IPR055351">
    <property type="entry name" value="Urocanase"/>
</dbReference>
<comment type="function">
    <text evidence="9">Catalyzes the conversion of urocanate to 4-imidazolone-5-propionate.</text>
</comment>
<dbReference type="UniPathway" id="UPA00379">
    <property type="reaction ID" value="UER00550"/>
</dbReference>
<feature type="binding site" evidence="9">
    <location>
        <position position="488"/>
    </location>
    <ligand>
        <name>NAD(+)</name>
        <dbReference type="ChEBI" id="CHEBI:57540"/>
    </ligand>
</feature>
<comment type="similarity">
    <text evidence="2 9">Belongs to the urocanase family.</text>
</comment>
<dbReference type="GO" id="GO:0005737">
    <property type="term" value="C:cytoplasm"/>
    <property type="evidence" value="ECO:0007669"/>
    <property type="project" value="UniProtKB-SubCell"/>
</dbReference>
<evidence type="ECO:0000259" key="12">
    <source>
        <dbReference type="Pfam" id="PF17392"/>
    </source>
</evidence>
<comment type="cofactor">
    <cofactor evidence="9">
        <name>NAD(+)</name>
        <dbReference type="ChEBI" id="CHEBI:57540"/>
    </cofactor>
    <text evidence="9">Binds 1 NAD(+) per subunit.</text>
</comment>
<dbReference type="InterPro" id="IPR036190">
    <property type="entry name" value="Urocanase_sf"/>
</dbReference>
<keyword evidence="5 9" id="KW-0520">NAD</keyword>
<feature type="domain" description="Urocanase Rossmann-like" evidence="10">
    <location>
        <begin position="136"/>
        <end position="344"/>
    </location>
</feature>
<evidence type="ECO:0000313" key="13">
    <source>
        <dbReference type="EMBL" id="AZU64349.1"/>
    </source>
</evidence>
<dbReference type="HAMAP" id="MF_00577">
    <property type="entry name" value="HutU"/>
    <property type="match status" value="1"/>
</dbReference>
<dbReference type="SUPFAM" id="SSF111326">
    <property type="entry name" value="Urocanase"/>
    <property type="match status" value="1"/>
</dbReference>
<sequence length="549" mass="60247">MTGLKTYSSPIGKELSCKSWETEALLRLLMNSLDPRVAENNQQLIVYGGTGKAARNKQMLEVIIKELKQLEPDWTLLIQSGKPVASFRTFPFFPRVVSSSSMVVPSWATWKEFSRLEEKGLTMYGQATAASWAYIGVQGVLQATFETMSEVAIRNFGGSLKGKIVLTSGLGGMGSAQPLSVTMNGGVAIVVEIDEKKIKRRLLNNYCDILVHSIDEALSLAEEAAKHDRPLAIALLGNAADVYSELIGRGVTPDVVTDQTAAHDLLHGYIPSGVTLDQAQFLRHKKPEKYVELASKTIVTHVQAMNAFKERGAVVFDYGNNIRGQALKAGYQEAFQFPGFISEYLRPLYCEGRGPCRWIALSGDPSDIYKIDEVILSEFRSDERICRWIRYVQDKIYFYGLPARTCWLNYKERDQLGEIINHMVASGQLSAPIAITRDHSEGSTMAAPTRETEGMMDGSDAVADWPILTGLLNTCAGASMVSIQHGGGVGIGNSIHSGMTAVADGSIEAFEKLKRLLKIDPGLNIIRHADAGYPTAKKMLETYGINKPL</sequence>
<evidence type="ECO:0000256" key="8">
    <source>
        <dbReference type="ARBA" id="ARBA00047623"/>
    </source>
</evidence>
<dbReference type="InterPro" id="IPR023637">
    <property type="entry name" value="Urocanase-like"/>
</dbReference>
<keyword evidence="9" id="KW-0963">Cytoplasm</keyword>
<dbReference type="NCBIfam" id="TIGR01228">
    <property type="entry name" value="hutU"/>
    <property type="match status" value="1"/>
</dbReference>
<evidence type="ECO:0000256" key="9">
    <source>
        <dbReference type="HAMAP-Rule" id="MF_00577"/>
    </source>
</evidence>
<dbReference type="STRING" id="1193713.GCA_001636315_02036"/>
<dbReference type="Proteomes" id="UP000282892">
    <property type="component" value="Chromosome"/>
</dbReference>
<comment type="caution">
    <text evidence="9">Lacks conserved residue(s) required for the propagation of feature annotation.</text>
</comment>
<comment type="pathway">
    <text evidence="1 9">Amino-acid degradation; L-histidine degradation into L-glutamate; N-formimidoyl-L-glutamate from L-histidine: step 2/3.</text>
</comment>
<dbReference type="GO" id="GO:0019557">
    <property type="term" value="P:L-histidine catabolic process to glutamate and formate"/>
    <property type="evidence" value="ECO:0007669"/>
    <property type="project" value="UniProtKB-UniPathway"/>
</dbReference>